<evidence type="ECO:0000256" key="1">
    <source>
        <dbReference type="ARBA" id="ARBA00004192"/>
    </source>
</evidence>
<dbReference type="GO" id="GO:0005524">
    <property type="term" value="F:ATP binding"/>
    <property type="evidence" value="ECO:0007669"/>
    <property type="project" value="UniProtKB-KW"/>
</dbReference>
<sequence length="1901" mass="215259">MGQLLLQSIYHYSESNLSSKHQSTKYIMEALLSNSYTENTLSHIQEEGSIQEKNPVDGGGDYHLKSALRHHSDYLKTHYQSRQLRQLGVLRDTKVANNPCKLLPIIWSSAMSGQSFVDESAAYHLGDTYKDQSSIEEMVHLVTNELNIIMSGDYTSALMAEARSIMREMWDQKCSLGRVNLIRLGLTHMVINMNRGDKAIEDPICLVHEGGNTSYYLSSVLHFSNSQSWSSVHVLDTDGTVNMNHIVNLLDKMTERVNIMIYNRLCRATPMYELYPSLDSLMLTIAAGDSLIMDVGNDAYRGLACFEALCVGSIISRGDSSVWDVNRFLATMKSEVKELGLSYSRWLDELMWVLDSQNTQQISCLHGIYRIWGHPVVDLEKGLEKLRSVALLEKDISPEYSRNTSNMFKETFFCNYYKKHKFYPPYSWIGPEGNCYILQALSLEREIDRQNVRYHLEDWCNVQCEKTFEVPATYSLATCIKDRAVSPKKSELIKMVQERGSVMDQTSRRGVLRWLHSAMMPVRDFLDKINEDGLDNDDCIIGLYPKERELKNEARYFALMSFNMRLYFTITEHLANDHLLEYFPMVTMSDSMLELQKKLDMLSKKQTSNKEGTIYYVVNIDFRKWNQQMREEMTRDLFWDTDRLFGYTNLVGRTHQIFKKSYIYLSSGEYVPKISSRGNLTFETPYSWTNDPSGKEGLRQKYWTIMTACDIMFVSRRYGMKIDLVGGGDNQVMIVEVNTDLTNNDGTMSDAGKADCKSKMLSFMDSLSQYMEAKGLPLKVEETWISPDLLMFFKMMYFNSVTLVSPLKQASRVFPLSNDQVMTIGNMASTVSSAITVLSSKDMQLGPAILLGRITIMELSNMVCKNHPLSKDGSMWSSHVSKCLGGYRNKVAVLTKNKTPRNMFLSLALHHKVLGGSAIISPLGMMMRGFPDPLCEHLTWIHLISQVEPGYRCYGSMSINTTQPWSHLLEDPVSVNHDAPVHGLAVLRREAEKALATATGYANKDFMILAHTCNKEMMEELATSLCAGENLDIRILHDIMGANLGGYFNSIASKVNKTSTVMRMNRTSTVIETIAGQEKVCMSYLVSYSSFVHDMSPSSCPTETARKYRRVSWGKNIMGITTPHPAAFLEYHSGPHQCDHNYVQVKTSSSSLIDPFKRGAFPIYQGSYTKEKFKPTEMAAAYGEEDLLSRAIHLMKLINWRYPQDSNMARVLRGLLASLTDAEPSLFYGMMEWISGDAEHRYQDTATKHGGVPNIAYSILSYVRANTSTFRKHSRGGKNETLHFQAVIIFVSMISLFKKYGGIGHWHECCSKCIQTTTIDPVMKITRRIPFRTIKGNMYAYVPAESVKFHYHDIRKIEMFNSLSDRTITMSDMTPDERARAAASLLSAVIVSCDSKDRTSDTVSSITLWSDYMGPEMIVSMVCFRAAVDHLIRRHEWTWPRPTLSKRTILLLEPFLVSPEGRKFLNCQHLDTSEMSHGRVQLLRDIIYNIINPNLLPHIIPNRVSPIWVNDVISAKVSENNHITGCDDCINLGGKVSKFDICGDTALVYHFRICSITLPVLKGDMSQIERLPSPMMSHNWESTPVQMFEILENGYPFILFPKDGPITMSVPIGIHGIGALIDIIAETKGRVTVSTSTVSMAIWRHFLNTREVSIYNQGRSCLESTCDMHGMDVETADLYLDSESVDQLTEVIYDADVECQAGWWLVTSRSDINGLYNKCKSLRPVMVLSSGSRPLCRAICAVKLVSGAPDTWGGLQSIYRSLEGRCLPYVSKLRNPTAKTKTISHAVSLYYACDGSYEAAMDQIIIKIRSMFWQKQLYTKVGRETVYLAVVMELSRLEDGINQALKLGRIRALSNPRRVRGQMNSEGNRRAASDVRDVRMLYRGGVPRGSLTDGFGLVIVV</sequence>
<evidence type="ECO:0000256" key="3">
    <source>
        <dbReference type="ARBA" id="ARBA00012494"/>
    </source>
</evidence>
<comment type="catalytic activity">
    <reaction evidence="21">
        <text>a 5'-end (5'-triphosphoguanosine)-adenylyl-adenylyl-cytidylyl-adenosine in mRNA + 2 S-adenosyl-L-methionine = a 5'-end (N(7)-methyl 5'-triphosphoguanosine)-(2'-O-methyladenylyl)-adenylyl-cytidylyl-adenosine in mRNA + 2 S-adenosyl-L-homocysteine + H(+)</text>
        <dbReference type="Rhea" id="RHEA:65376"/>
        <dbReference type="Rhea" id="RHEA-COMP:16797"/>
        <dbReference type="Rhea" id="RHEA-COMP:16798"/>
        <dbReference type="ChEBI" id="CHEBI:15378"/>
        <dbReference type="ChEBI" id="CHEBI:57856"/>
        <dbReference type="ChEBI" id="CHEBI:59789"/>
        <dbReference type="ChEBI" id="CHEBI:156483"/>
        <dbReference type="ChEBI" id="CHEBI:156484"/>
        <dbReference type="EC" id="2.1.1.375"/>
    </reaction>
</comment>
<proteinExistence type="predicted"/>
<feature type="domain" description="RdRp catalytic" evidence="23">
    <location>
        <begin position="614"/>
        <end position="800"/>
    </location>
</feature>
<keyword evidence="13" id="KW-0506">mRNA capping</keyword>
<keyword evidence="12" id="KW-0693">Viral RNA replication</keyword>
<keyword evidence="8" id="KW-0548">Nucleotidyltransferase</keyword>
<evidence type="ECO:0000313" key="24">
    <source>
        <dbReference type="EMBL" id="WNN28912.1"/>
    </source>
</evidence>
<dbReference type="GO" id="GO:0004482">
    <property type="term" value="F:mRNA 5'-cap (guanine-N7-)-methyltransferase activity"/>
    <property type="evidence" value="ECO:0007669"/>
    <property type="project" value="InterPro"/>
</dbReference>
<evidence type="ECO:0000256" key="4">
    <source>
        <dbReference type="ARBA" id="ARBA00022484"/>
    </source>
</evidence>
<evidence type="ECO:0000256" key="11">
    <source>
        <dbReference type="ARBA" id="ARBA00022844"/>
    </source>
</evidence>
<comment type="subcellular location">
    <subcellularLocation>
        <location evidence="1">Host cytoplasm</location>
    </subcellularLocation>
    <subcellularLocation>
        <location evidence="2">Virion</location>
    </subcellularLocation>
</comment>
<evidence type="ECO:0000256" key="16">
    <source>
        <dbReference type="ARBA" id="ARBA00024494"/>
    </source>
</evidence>
<evidence type="ECO:0000256" key="22">
    <source>
        <dbReference type="ARBA" id="ARBA00048548"/>
    </source>
</evidence>
<keyword evidence="14" id="KW-1035">Host cytoplasm</keyword>
<evidence type="ECO:0000256" key="20">
    <source>
        <dbReference type="ARBA" id="ARBA00047332"/>
    </source>
</evidence>
<keyword evidence="4 24" id="KW-0696">RNA-directed RNA polymerase</keyword>
<evidence type="ECO:0000256" key="9">
    <source>
        <dbReference type="ARBA" id="ARBA00022741"/>
    </source>
</evidence>
<keyword evidence="6" id="KW-0808">Transferase</keyword>
<reference evidence="24" key="1">
    <citation type="submission" date="2023-07" db="EMBL/GenBank/DDBJ databases">
        <title>A mixed infection between a kitavirid and a rhabdovirid in Vinca major plants is associated with the infestation by Brevipalpus chilensis mites.</title>
        <authorList>
            <person name="Ramos-Gonzalez P.L."/>
            <person name="Santos G."/>
            <person name="Tassi A."/>
            <person name="Chabi-Jesus C."/>
            <person name="Rossetto L."/>
            <person name="Harakava R."/>
            <person name="Trincado R."/>
            <person name="Freitas-Astua J."/>
            <person name="Kitajima E.W."/>
        </authorList>
    </citation>
    <scope>NUCLEOTIDE SEQUENCE</scope>
    <source>
        <strain evidence="24">LPa01</strain>
    </source>
</reference>
<dbReference type="Pfam" id="PF14318">
    <property type="entry name" value="Mononeg_mRNAcap"/>
    <property type="match status" value="1"/>
</dbReference>
<keyword evidence="15" id="KW-0511">Multifunctional enzyme</keyword>
<keyword evidence="9" id="KW-0547">Nucleotide-binding</keyword>
<dbReference type="InterPro" id="IPR014023">
    <property type="entry name" value="Mononeg_RNA_pol_cat"/>
</dbReference>
<dbReference type="PROSITE" id="PS50526">
    <property type="entry name" value="RDRP_SSRNA_NEG_NONSEG"/>
    <property type="match status" value="1"/>
</dbReference>
<name>A0AA96HFK5_9RHAB</name>
<evidence type="ECO:0000256" key="6">
    <source>
        <dbReference type="ARBA" id="ARBA00022679"/>
    </source>
</evidence>
<organism evidence="24">
    <name type="scientific">Vinca chlorotic spot virus</name>
    <dbReference type="NCBI Taxonomy" id="3076770"/>
    <lineage>
        <taxon>Viruses</taxon>
        <taxon>Riboviria</taxon>
        <taxon>Orthornavirae</taxon>
        <taxon>Negarnaviricota</taxon>
        <taxon>Haploviricotina</taxon>
        <taxon>Monjiviricetes</taxon>
        <taxon>Mononegavirales</taxon>
        <taxon>Rhabdoviridae</taxon>
    </lineage>
</organism>
<evidence type="ECO:0000256" key="19">
    <source>
        <dbReference type="ARBA" id="ARBA00031012"/>
    </source>
</evidence>
<gene>
    <name evidence="24" type="primary">L</name>
</gene>
<accession>A0AA96HFK5</accession>
<evidence type="ECO:0000256" key="7">
    <source>
        <dbReference type="ARBA" id="ARBA00022691"/>
    </source>
</evidence>
<dbReference type="GO" id="GO:0044423">
    <property type="term" value="C:virion component"/>
    <property type="evidence" value="ECO:0007669"/>
    <property type="project" value="UniProtKB-KW"/>
</dbReference>
<keyword evidence="5" id="KW-0507">mRNA processing</keyword>
<evidence type="ECO:0000256" key="12">
    <source>
        <dbReference type="ARBA" id="ARBA00022953"/>
    </source>
</evidence>
<evidence type="ECO:0000256" key="14">
    <source>
        <dbReference type="ARBA" id="ARBA00023200"/>
    </source>
</evidence>
<evidence type="ECO:0000256" key="5">
    <source>
        <dbReference type="ARBA" id="ARBA00022664"/>
    </source>
</evidence>
<dbReference type="Pfam" id="PF00946">
    <property type="entry name" value="Mononeg_RNA_pol"/>
    <property type="match status" value="1"/>
</dbReference>
<comment type="catalytic activity">
    <reaction evidence="22">
        <text>GTP + H2O = GDP + phosphate + H(+)</text>
        <dbReference type="Rhea" id="RHEA:19669"/>
        <dbReference type="ChEBI" id="CHEBI:15377"/>
        <dbReference type="ChEBI" id="CHEBI:15378"/>
        <dbReference type="ChEBI" id="CHEBI:37565"/>
        <dbReference type="ChEBI" id="CHEBI:43474"/>
        <dbReference type="ChEBI" id="CHEBI:58189"/>
    </reaction>
</comment>
<comment type="catalytic activity">
    <reaction evidence="17">
        <text>a 5'-end (5'-triphosphoguanosine)-(2'-O-methyladenylyl)-adenylyl-cytidylyl-adenosine in mRNA + S-adenosyl-L-methionine = a 5'-end (N(7)-methyl 5'-triphosphoguanosine)-(2'-O-methyladenylyl)-adenylyl-cytidylyl-adenosine in mRNA + S-adenosyl-L-homocysteine</text>
        <dbReference type="Rhea" id="RHEA:65440"/>
        <dbReference type="Rhea" id="RHEA-COMP:16798"/>
        <dbReference type="Rhea" id="RHEA-COMP:16801"/>
        <dbReference type="ChEBI" id="CHEBI:57856"/>
        <dbReference type="ChEBI" id="CHEBI:59789"/>
        <dbReference type="ChEBI" id="CHEBI:156482"/>
        <dbReference type="ChEBI" id="CHEBI:156483"/>
    </reaction>
</comment>
<evidence type="ECO:0000256" key="2">
    <source>
        <dbReference type="ARBA" id="ARBA00004328"/>
    </source>
</evidence>
<evidence type="ECO:0000256" key="18">
    <source>
        <dbReference type="ARBA" id="ARBA00030436"/>
    </source>
</evidence>
<dbReference type="GO" id="GO:0003968">
    <property type="term" value="F:RNA-directed RNA polymerase activity"/>
    <property type="evidence" value="ECO:0007669"/>
    <property type="project" value="UniProtKB-KW"/>
</dbReference>
<evidence type="ECO:0000256" key="21">
    <source>
        <dbReference type="ARBA" id="ARBA00047370"/>
    </source>
</evidence>
<keyword evidence="7" id="KW-0949">S-adenosyl-L-methionine</keyword>
<comment type="catalytic activity">
    <reaction evidence="20">
        <text>a 5'-end (5'-triphosphoguanosine)-adenylyl-adenylyl-cytidylyl-adenosine in mRNA + S-adenosyl-L-methionine = a 5'-end (5'-triphosphoguanosine)-(2'-O-methyladenylyl)-adenylyl-cytidylyl-adenosine in mRNA + S-adenosyl-L-homocysteine + H(+)</text>
        <dbReference type="Rhea" id="RHEA:65380"/>
        <dbReference type="Rhea" id="RHEA-COMP:16797"/>
        <dbReference type="Rhea" id="RHEA-COMP:16801"/>
        <dbReference type="ChEBI" id="CHEBI:15378"/>
        <dbReference type="ChEBI" id="CHEBI:57856"/>
        <dbReference type="ChEBI" id="CHEBI:59789"/>
        <dbReference type="ChEBI" id="CHEBI:156482"/>
        <dbReference type="ChEBI" id="CHEBI:156484"/>
    </reaction>
</comment>
<protein>
    <recommendedName>
        <fullName evidence="3">RNA-directed RNA polymerase</fullName>
        <ecNumber evidence="3">2.7.7.48</ecNumber>
    </recommendedName>
    <alternativeName>
        <fullName evidence="19">Replicase</fullName>
    </alternativeName>
    <alternativeName>
        <fullName evidence="18">Transcriptase</fullName>
    </alternativeName>
</protein>
<evidence type="ECO:0000256" key="15">
    <source>
        <dbReference type="ARBA" id="ARBA00023268"/>
    </source>
</evidence>
<evidence type="ECO:0000259" key="23">
    <source>
        <dbReference type="PROSITE" id="PS50526"/>
    </source>
</evidence>
<keyword evidence="10" id="KW-0067">ATP-binding</keyword>
<dbReference type="GO" id="GO:0030430">
    <property type="term" value="C:host cell cytoplasm"/>
    <property type="evidence" value="ECO:0007669"/>
    <property type="project" value="UniProtKB-SubCell"/>
</dbReference>
<evidence type="ECO:0000256" key="17">
    <source>
        <dbReference type="ARBA" id="ARBA00024499"/>
    </source>
</evidence>
<comment type="catalytic activity">
    <reaction evidence="16">
        <text>a 5'-end triphospho-adenylyl-adenylyl-cytidylyl-adenosine in mRNA + GDP + H(+) = a 5'-end (5'-triphosphoguanosine)-adenylyl-adenylyl-cytidylyl-adenosine in mRNA + diphosphate</text>
        <dbReference type="Rhea" id="RHEA:65436"/>
        <dbReference type="Rhea" id="RHEA-COMP:16797"/>
        <dbReference type="Rhea" id="RHEA-COMP:16799"/>
        <dbReference type="ChEBI" id="CHEBI:15378"/>
        <dbReference type="ChEBI" id="CHEBI:33019"/>
        <dbReference type="ChEBI" id="CHEBI:58189"/>
        <dbReference type="ChEBI" id="CHEBI:156484"/>
        <dbReference type="ChEBI" id="CHEBI:156503"/>
        <dbReference type="EC" id="2.7.7.88"/>
    </reaction>
</comment>
<evidence type="ECO:0000256" key="10">
    <source>
        <dbReference type="ARBA" id="ARBA00022840"/>
    </source>
</evidence>
<evidence type="ECO:0000256" key="8">
    <source>
        <dbReference type="ARBA" id="ARBA00022695"/>
    </source>
</evidence>
<evidence type="ECO:0000256" key="13">
    <source>
        <dbReference type="ARBA" id="ARBA00023042"/>
    </source>
</evidence>
<keyword evidence="11" id="KW-0946">Virion</keyword>
<dbReference type="EC" id="2.7.7.48" evidence="3"/>
<dbReference type="InterPro" id="IPR026890">
    <property type="entry name" value="Mononeg_mRNAcap"/>
</dbReference>
<dbReference type="EMBL" id="OR372159">
    <property type="protein sequence ID" value="WNN28912.1"/>
    <property type="molecule type" value="Viral_cRNA"/>
</dbReference>